<proteinExistence type="predicted"/>
<reference evidence="5 6" key="1">
    <citation type="submission" date="2021-01" db="EMBL/GenBank/DDBJ databases">
        <title>Whole genome shotgun sequence of Cellulomonas phragmiteti NBRC 110785.</title>
        <authorList>
            <person name="Komaki H."/>
            <person name="Tamura T."/>
        </authorList>
    </citation>
    <scope>NUCLEOTIDE SEQUENCE [LARGE SCALE GENOMIC DNA]</scope>
    <source>
        <strain evidence="5 6">NBRC 110785</strain>
    </source>
</reference>
<dbReference type="InterPro" id="IPR028098">
    <property type="entry name" value="Glyco_trans_4-like_N"/>
</dbReference>
<keyword evidence="1" id="KW-0328">Glycosyltransferase</keyword>
<comment type="caution">
    <text evidence="5">The sequence shown here is derived from an EMBL/GenBank/DDBJ whole genome shotgun (WGS) entry which is preliminary data.</text>
</comment>
<dbReference type="Gene3D" id="3.40.50.2000">
    <property type="entry name" value="Glycogen Phosphorylase B"/>
    <property type="match status" value="2"/>
</dbReference>
<dbReference type="InterPro" id="IPR001296">
    <property type="entry name" value="Glyco_trans_1"/>
</dbReference>
<evidence type="ECO:0000313" key="5">
    <source>
        <dbReference type="EMBL" id="GIG39394.1"/>
    </source>
</evidence>
<keyword evidence="6" id="KW-1185">Reference proteome</keyword>
<dbReference type="Pfam" id="PF13439">
    <property type="entry name" value="Glyco_transf_4"/>
    <property type="match status" value="1"/>
</dbReference>
<dbReference type="Proteomes" id="UP000614741">
    <property type="component" value="Unassembled WGS sequence"/>
</dbReference>
<sequence length="367" mass="39292">MSALDVLVVAPLRFPLGPPHAGGLESMVWNEVRALRERGHRVDLVAVEGSDQLDPGLPRFRLPAVTWDASDVATDDTWPTDSLARTVGALDDALDEVAAARRWDVVLNHCLHPLPVLRAAGLGAPVVTVLHTPPEPALVEAARLAPATARFVAVSEHTRASWARAGVASTLLHNGVRVEEWPVGPGGPDLVWFGRIVPEKAPHLAVEVARRLGRRIVLAGRVGDEGYMRTQIAPRLGADVRWSGHLDQRRLARLVGRSATTLVTSVWEEPFGLVAPESLSCGTPVVGFAVGGLPEVQRGRVGMAVAPPGDVAAMARAAAPLVARGRHPRYRAQVRASVRDAFSLDVRMRRLDELLTHAVVAAGQEVA</sequence>
<evidence type="ECO:0000259" key="3">
    <source>
        <dbReference type="Pfam" id="PF00534"/>
    </source>
</evidence>
<feature type="domain" description="Glycosyl transferase family 1" evidence="3">
    <location>
        <begin position="188"/>
        <end position="323"/>
    </location>
</feature>
<dbReference type="RefSeq" id="WP_203672128.1">
    <property type="nucleotide sequence ID" value="NZ_BONP01000005.1"/>
</dbReference>
<gene>
    <name evidence="5" type="ORF">Cph01nite_11560</name>
</gene>
<evidence type="ECO:0000256" key="1">
    <source>
        <dbReference type="ARBA" id="ARBA00022676"/>
    </source>
</evidence>
<accession>A0ABQ4DJ60</accession>
<feature type="domain" description="Glycosyltransferase subfamily 4-like N-terminal" evidence="4">
    <location>
        <begin position="22"/>
        <end position="179"/>
    </location>
</feature>
<protein>
    <submittedName>
        <fullName evidence="5">Glycosyl transferase family 1</fullName>
    </submittedName>
</protein>
<dbReference type="PANTHER" id="PTHR12526:SF595">
    <property type="entry name" value="BLL5217 PROTEIN"/>
    <property type="match status" value="1"/>
</dbReference>
<evidence type="ECO:0000313" key="6">
    <source>
        <dbReference type="Proteomes" id="UP000614741"/>
    </source>
</evidence>
<dbReference type="PANTHER" id="PTHR12526">
    <property type="entry name" value="GLYCOSYLTRANSFERASE"/>
    <property type="match status" value="1"/>
</dbReference>
<dbReference type="Pfam" id="PF00534">
    <property type="entry name" value="Glycos_transf_1"/>
    <property type="match status" value="1"/>
</dbReference>
<evidence type="ECO:0000256" key="2">
    <source>
        <dbReference type="ARBA" id="ARBA00022679"/>
    </source>
</evidence>
<keyword evidence="2 5" id="KW-0808">Transferase</keyword>
<evidence type="ECO:0000259" key="4">
    <source>
        <dbReference type="Pfam" id="PF13439"/>
    </source>
</evidence>
<name>A0ABQ4DJ60_9CELL</name>
<dbReference type="GO" id="GO:0016740">
    <property type="term" value="F:transferase activity"/>
    <property type="evidence" value="ECO:0007669"/>
    <property type="project" value="UniProtKB-KW"/>
</dbReference>
<dbReference type="SUPFAM" id="SSF53756">
    <property type="entry name" value="UDP-Glycosyltransferase/glycogen phosphorylase"/>
    <property type="match status" value="1"/>
</dbReference>
<organism evidence="5 6">
    <name type="scientific">Cellulomonas phragmiteti</name>
    <dbReference type="NCBI Taxonomy" id="478780"/>
    <lineage>
        <taxon>Bacteria</taxon>
        <taxon>Bacillati</taxon>
        <taxon>Actinomycetota</taxon>
        <taxon>Actinomycetes</taxon>
        <taxon>Micrococcales</taxon>
        <taxon>Cellulomonadaceae</taxon>
        <taxon>Cellulomonas</taxon>
    </lineage>
</organism>
<dbReference type="EMBL" id="BONP01000005">
    <property type="protein sequence ID" value="GIG39394.1"/>
    <property type="molecule type" value="Genomic_DNA"/>
</dbReference>